<dbReference type="OrthoDB" id="65740at2759"/>
<dbReference type="GO" id="GO:0008234">
    <property type="term" value="F:cysteine-type peptidase activity"/>
    <property type="evidence" value="ECO:0007669"/>
    <property type="project" value="InterPro"/>
</dbReference>
<evidence type="ECO:0000256" key="2">
    <source>
        <dbReference type="ARBA" id="ARBA00023157"/>
    </source>
</evidence>
<proteinExistence type="inferred from homology"/>
<accession>A0A0B1RVC6</accession>
<evidence type="ECO:0000313" key="4">
    <source>
        <dbReference type="EMBL" id="KHJ75020.1"/>
    </source>
</evidence>
<keyword evidence="2" id="KW-1015">Disulfide bond</keyword>
<reference evidence="4 5" key="1">
    <citation type="submission" date="2014-03" db="EMBL/GenBank/DDBJ databases">
        <title>Draft genome of the hookworm Oesophagostomum dentatum.</title>
        <authorList>
            <person name="Mitreva M."/>
        </authorList>
    </citation>
    <scope>NUCLEOTIDE SEQUENCE [LARGE SCALE GENOMIC DNA]</scope>
    <source>
        <strain evidence="4 5">OD-Hann</strain>
    </source>
</reference>
<dbReference type="PANTHER" id="PTHR12411">
    <property type="entry name" value="CYSTEINE PROTEASE FAMILY C1-RELATED"/>
    <property type="match status" value="1"/>
</dbReference>
<dbReference type="EMBL" id="KN613158">
    <property type="protein sequence ID" value="KHJ75020.1"/>
    <property type="molecule type" value="Genomic_DNA"/>
</dbReference>
<dbReference type="PROSITE" id="PS00640">
    <property type="entry name" value="THIOL_PROTEASE_ASN"/>
    <property type="match status" value="1"/>
</dbReference>
<evidence type="ECO:0000259" key="3">
    <source>
        <dbReference type="Pfam" id="PF00112"/>
    </source>
</evidence>
<dbReference type="InterPro" id="IPR025661">
    <property type="entry name" value="Pept_asp_AS"/>
</dbReference>
<evidence type="ECO:0000256" key="1">
    <source>
        <dbReference type="ARBA" id="ARBA00008455"/>
    </source>
</evidence>
<gene>
    <name evidence="4" type="ORF">OESDEN_25364</name>
</gene>
<evidence type="ECO:0000313" key="5">
    <source>
        <dbReference type="Proteomes" id="UP000053660"/>
    </source>
</evidence>
<dbReference type="InterPro" id="IPR013128">
    <property type="entry name" value="Peptidase_C1A"/>
</dbReference>
<dbReference type="SUPFAM" id="SSF54001">
    <property type="entry name" value="Cysteine proteinases"/>
    <property type="match status" value="1"/>
</dbReference>
<feature type="domain" description="Peptidase C1A papain C-terminal" evidence="3">
    <location>
        <begin position="5"/>
        <end position="97"/>
    </location>
</feature>
<sequence>MKNIQTANEAQVRKAVHLYVTPRITSVTTTEAHCYYLQHTAGKELGGHAVKMIGWGVENGTPYWICANSWNSDWGENGFFRIIRGLNECGIEAGVVAGEPKL</sequence>
<dbReference type="Pfam" id="PF00112">
    <property type="entry name" value="Peptidase_C1"/>
    <property type="match status" value="1"/>
</dbReference>
<dbReference type="Gene3D" id="3.90.70.10">
    <property type="entry name" value="Cysteine proteinases"/>
    <property type="match status" value="1"/>
</dbReference>
<organism evidence="4 5">
    <name type="scientific">Oesophagostomum dentatum</name>
    <name type="common">Nodular worm</name>
    <dbReference type="NCBI Taxonomy" id="61180"/>
    <lineage>
        <taxon>Eukaryota</taxon>
        <taxon>Metazoa</taxon>
        <taxon>Ecdysozoa</taxon>
        <taxon>Nematoda</taxon>
        <taxon>Chromadorea</taxon>
        <taxon>Rhabditida</taxon>
        <taxon>Rhabditina</taxon>
        <taxon>Rhabditomorpha</taxon>
        <taxon>Strongyloidea</taxon>
        <taxon>Strongylidae</taxon>
        <taxon>Oesophagostomum</taxon>
    </lineage>
</organism>
<dbReference type="Proteomes" id="UP000053660">
    <property type="component" value="Unassembled WGS sequence"/>
</dbReference>
<dbReference type="PROSITE" id="PS00639">
    <property type="entry name" value="THIOL_PROTEASE_HIS"/>
    <property type="match status" value="1"/>
</dbReference>
<comment type="similarity">
    <text evidence="1">Belongs to the peptidase C1 family.</text>
</comment>
<protein>
    <submittedName>
        <fullName evidence="4">Papain family cysteine protease</fullName>
    </submittedName>
</protein>
<dbReference type="InterPro" id="IPR025660">
    <property type="entry name" value="Pept_his_AS"/>
</dbReference>
<dbReference type="GO" id="GO:0006508">
    <property type="term" value="P:proteolysis"/>
    <property type="evidence" value="ECO:0007669"/>
    <property type="project" value="UniProtKB-KW"/>
</dbReference>
<keyword evidence="5" id="KW-1185">Reference proteome</keyword>
<dbReference type="InterPro" id="IPR038765">
    <property type="entry name" value="Papain-like_cys_pep_sf"/>
</dbReference>
<name>A0A0B1RVC6_OESDE</name>
<dbReference type="AlphaFoldDB" id="A0A0B1RVC6"/>
<keyword evidence="4" id="KW-0378">Hydrolase</keyword>
<keyword evidence="4" id="KW-0645">Protease</keyword>
<dbReference type="InterPro" id="IPR000668">
    <property type="entry name" value="Peptidase_C1A_C"/>
</dbReference>